<dbReference type="EMBL" id="CADCTX010000596">
    <property type="protein sequence ID" value="CAA9331540.1"/>
    <property type="molecule type" value="Genomic_DNA"/>
</dbReference>
<organism evidence="7">
    <name type="scientific">uncultured Gemmatimonadaceae bacterium</name>
    <dbReference type="NCBI Taxonomy" id="246130"/>
    <lineage>
        <taxon>Bacteria</taxon>
        <taxon>Pseudomonadati</taxon>
        <taxon>Gemmatimonadota</taxon>
        <taxon>Gemmatimonadia</taxon>
        <taxon>Gemmatimonadales</taxon>
        <taxon>Gemmatimonadaceae</taxon>
        <taxon>environmental samples</taxon>
    </lineage>
</organism>
<dbReference type="GO" id="GO:0050661">
    <property type="term" value="F:NADP binding"/>
    <property type="evidence" value="ECO:0007669"/>
    <property type="project" value="InterPro"/>
</dbReference>
<dbReference type="Gene3D" id="3.20.20.70">
    <property type="entry name" value="Aldolase class I"/>
    <property type="match status" value="1"/>
</dbReference>
<protein>
    <submittedName>
        <fullName evidence="7">NADH-dependent flavin oxidoreductase</fullName>
    </submittedName>
</protein>
<keyword evidence="3" id="KW-0288">FMN</keyword>
<dbReference type="GO" id="GO:0010181">
    <property type="term" value="F:FMN binding"/>
    <property type="evidence" value="ECO:0007669"/>
    <property type="project" value="InterPro"/>
</dbReference>
<accession>A0A6J4LGG3</accession>
<dbReference type="PANTHER" id="PTHR43303:SF4">
    <property type="entry name" value="NADPH DEHYDROGENASE C23G7.10C-RELATED"/>
    <property type="match status" value="1"/>
</dbReference>
<feature type="domain" description="NADH:flavin oxidoreductase/NADH oxidase N-terminal" evidence="6">
    <location>
        <begin position="14"/>
        <end position="75"/>
    </location>
</feature>
<dbReference type="GO" id="GO:0003959">
    <property type="term" value="F:NADPH dehydrogenase activity"/>
    <property type="evidence" value="ECO:0007669"/>
    <property type="project" value="InterPro"/>
</dbReference>
<dbReference type="SUPFAM" id="SSF51395">
    <property type="entry name" value="FMN-linked oxidoreductases"/>
    <property type="match status" value="1"/>
</dbReference>
<dbReference type="Pfam" id="PF00724">
    <property type="entry name" value="Oxidored_FMN"/>
    <property type="match status" value="1"/>
</dbReference>
<proteinExistence type="predicted"/>
<evidence type="ECO:0000256" key="5">
    <source>
        <dbReference type="ARBA" id="ARBA00023002"/>
    </source>
</evidence>
<evidence type="ECO:0000256" key="2">
    <source>
        <dbReference type="ARBA" id="ARBA00022630"/>
    </source>
</evidence>
<evidence type="ECO:0000313" key="7">
    <source>
        <dbReference type="EMBL" id="CAA9331540.1"/>
    </source>
</evidence>
<dbReference type="InterPro" id="IPR013785">
    <property type="entry name" value="Aldolase_TIM"/>
</dbReference>
<dbReference type="PANTHER" id="PTHR43303">
    <property type="entry name" value="NADPH DEHYDROGENASE C23G7.10C-RELATED"/>
    <property type="match status" value="1"/>
</dbReference>
<keyword evidence="5" id="KW-0560">Oxidoreductase</keyword>
<reference evidence="7" key="1">
    <citation type="submission" date="2020-02" db="EMBL/GenBank/DDBJ databases">
        <authorList>
            <person name="Meier V. D."/>
        </authorList>
    </citation>
    <scope>NUCLEOTIDE SEQUENCE</scope>
    <source>
        <strain evidence="7">AVDCRST_MAG40</strain>
    </source>
</reference>
<evidence type="ECO:0000259" key="6">
    <source>
        <dbReference type="Pfam" id="PF00724"/>
    </source>
</evidence>
<keyword evidence="4" id="KW-0521">NADP</keyword>
<name>A0A6J4LGG3_9BACT</name>
<feature type="non-terminal residue" evidence="7">
    <location>
        <position position="1"/>
    </location>
</feature>
<dbReference type="InterPro" id="IPR044152">
    <property type="entry name" value="YqjM-like"/>
</dbReference>
<gene>
    <name evidence="7" type="ORF">AVDCRST_MAG40-1931</name>
</gene>
<evidence type="ECO:0000256" key="1">
    <source>
        <dbReference type="ARBA" id="ARBA00001917"/>
    </source>
</evidence>
<evidence type="ECO:0000256" key="3">
    <source>
        <dbReference type="ARBA" id="ARBA00022643"/>
    </source>
</evidence>
<sequence>SGGIVPGVKIPVGPGYQTAFAEQIRRDAGIATAAVGLITDAEQADEIVRAGRADLVLLGRQLLRDPCWPLRAARRLGASAPWPKQYERAAE</sequence>
<dbReference type="InterPro" id="IPR001155">
    <property type="entry name" value="OxRdtase_FMN_N"/>
</dbReference>
<evidence type="ECO:0000256" key="4">
    <source>
        <dbReference type="ARBA" id="ARBA00022857"/>
    </source>
</evidence>
<dbReference type="AlphaFoldDB" id="A0A6J4LGG3"/>
<comment type="cofactor">
    <cofactor evidence="1">
        <name>FMN</name>
        <dbReference type="ChEBI" id="CHEBI:58210"/>
    </cofactor>
</comment>
<keyword evidence="2" id="KW-0285">Flavoprotein</keyword>